<evidence type="ECO:0000256" key="1">
    <source>
        <dbReference type="ARBA" id="ARBA00023015"/>
    </source>
</evidence>
<reference evidence="5 6" key="1">
    <citation type="submission" date="2018-08" db="EMBL/GenBank/DDBJ databases">
        <title>Fulvimarina sp. 85, whole genome shotgun sequence.</title>
        <authorList>
            <person name="Tuo L."/>
        </authorList>
    </citation>
    <scope>NUCLEOTIDE SEQUENCE [LARGE SCALE GENOMIC DNA]</scope>
    <source>
        <strain evidence="5 6">85</strain>
    </source>
</reference>
<comment type="caution">
    <text evidence="5">The sequence shown here is derived from an EMBL/GenBank/DDBJ whole genome shotgun (WGS) entry which is preliminary data.</text>
</comment>
<dbReference type="SUPFAM" id="SSF53822">
    <property type="entry name" value="Periplasmic binding protein-like I"/>
    <property type="match status" value="1"/>
</dbReference>
<dbReference type="OrthoDB" id="7946617at2"/>
<dbReference type="Gene3D" id="1.10.260.40">
    <property type="entry name" value="lambda repressor-like DNA-binding domains"/>
    <property type="match status" value="1"/>
</dbReference>
<sequence length="339" mass="36346">MTKDRHEPRIHDVAALAGVSVATVSRVMSNPAIVSKAAREAVERAIVETGYRLNVTARNLRQRQVGAVLALVPRLANPFFSQILSGIAEVLSERKLNLLVLDTDGPVLTGRPEALGAWLTRSHADGVIVLDGRLGPELFASVHCPPVVQACEWIAGLDAPRILADNVEGGRLAVRHLAELGHRYIAHLAGPAGNSLSISRRKGVERGFEETGIASEAAELRLSGEFSLRSGNAAAADLLSNHRQATAVFCDSDEMAIGLVHGLAGAGIRVPHDISVVGFDNIEMSAYALPPLTTIRQHRHRIGRKAAETLIALVRQEPCAPETILPVELLVRDSTRAPR</sequence>
<proteinExistence type="predicted"/>
<dbReference type="GO" id="GO:0003700">
    <property type="term" value="F:DNA-binding transcription factor activity"/>
    <property type="evidence" value="ECO:0007669"/>
    <property type="project" value="TreeGrafter"/>
</dbReference>
<evidence type="ECO:0000313" key="6">
    <source>
        <dbReference type="Proteomes" id="UP000264310"/>
    </source>
</evidence>
<dbReference type="GO" id="GO:0000976">
    <property type="term" value="F:transcription cis-regulatory region binding"/>
    <property type="evidence" value="ECO:0007669"/>
    <property type="project" value="TreeGrafter"/>
</dbReference>
<evidence type="ECO:0000256" key="2">
    <source>
        <dbReference type="ARBA" id="ARBA00023125"/>
    </source>
</evidence>
<dbReference type="Proteomes" id="UP000264310">
    <property type="component" value="Unassembled WGS sequence"/>
</dbReference>
<dbReference type="Gene3D" id="3.40.50.2300">
    <property type="match status" value="2"/>
</dbReference>
<dbReference type="InterPro" id="IPR046335">
    <property type="entry name" value="LacI/GalR-like_sensor"/>
</dbReference>
<dbReference type="InterPro" id="IPR028082">
    <property type="entry name" value="Peripla_BP_I"/>
</dbReference>
<dbReference type="EMBL" id="QURL01000003">
    <property type="protein sequence ID" value="RFC64508.1"/>
    <property type="molecule type" value="Genomic_DNA"/>
</dbReference>
<dbReference type="PANTHER" id="PTHR30146:SF120">
    <property type="entry name" value="ALANINE RACEMASE"/>
    <property type="match status" value="1"/>
</dbReference>
<dbReference type="PROSITE" id="PS00356">
    <property type="entry name" value="HTH_LACI_1"/>
    <property type="match status" value="1"/>
</dbReference>
<dbReference type="Pfam" id="PF13377">
    <property type="entry name" value="Peripla_BP_3"/>
    <property type="match status" value="1"/>
</dbReference>
<organism evidence="5 6">
    <name type="scientific">Fulvimarina endophytica</name>
    <dbReference type="NCBI Taxonomy" id="2293836"/>
    <lineage>
        <taxon>Bacteria</taxon>
        <taxon>Pseudomonadati</taxon>
        <taxon>Pseudomonadota</taxon>
        <taxon>Alphaproteobacteria</taxon>
        <taxon>Hyphomicrobiales</taxon>
        <taxon>Aurantimonadaceae</taxon>
        <taxon>Fulvimarina</taxon>
    </lineage>
</organism>
<evidence type="ECO:0000259" key="4">
    <source>
        <dbReference type="PROSITE" id="PS50932"/>
    </source>
</evidence>
<evidence type="ECO:0000313" key="5">
    <source>
        <dbReference type="EMBL" id="RFC64508.1"/>
    </source>
</evidence>
<keyword evidence="2" id="KW-0238">DNA-binding</keyword>
<dbReference type="AlphaFoldDB" id="A0A371X5K4"/>
<dbReference type="CDD" id="cd01392">
    <property type="entry name" value="HTH_LacI"/>
    <property type="match status" value="1"/>
</dbReference>
<feature type="domain" description="HTH lacI-type" evidence="4">
    <location>
        <begin position="8"/>
        <end position="62"/>
    </location>
</feature>
<dbReference type="InterPro" id="IPR010982">
    <property type="entry name" value="Lambda_DNA-bd_dom_sf"/>
</dbReference>
<dbReference type="InterPro" id="IPR000843">
    <property type="entry name" value="HTH_LacI"/>
</dbReference>
<keyword evidence="1" id="KW-0805">Transcription regulation</keyword>
<dbReference type="SMART" id="SM00354">
    <property type="entry name" value="HTH_LACI"/>
    <property type="match status" value="1"/>
</dbReference>
<accession>A0A371X5K4</accession>
<dbReference type="PROSITE" id="PS50932">
    <property type="entry name" value="HTH_LACI_2"/>
    <property type="match status" value="1"/>
</dbReference>
<dbReference type="PANTHER" id="PTHR30146">
    <property type="entry name" value="LACI-RELATED TRANSCRIPTIONAL REPRESSOR"/>
    <property type="match status" value="1"/>
</dbReference>
<protein>
    <submittedName>
        <fullName evidence="5">LacI family transcriptional regulator</fullName>
    </submittedName>
</protein>
<evidence type="ECO:0000256" key="3">
    <source>
        <dbReference type="ARBA" id="ARBA00023163"/>
    </source>
</evidence>
<dbReference type="Pfam" id="PF00356">
    <property type="entry name" value="LacI"/>
    <property type="match status" value="1"/>
</dbReference>
<dbReference type="SUPFAM" id="SSF47413">
    <property type="entry name" value="lambda repressor-like DNA-binding domains"/>
    <property type="match status" value="1"/>
</dbReference>
<keyword evidence="6" id="KW-1185">Reference proteome</keyword>
<keyword evidence="3" id="KW-0804">Transcription</keyword>
<name>A0A371X5K4_9HYPH</name>
<gene>
    <name evidence="5" type="ORF">DYI37_09440</name>
</gene>
<dbReference type="CDD" id="cd06284">
    <property type="entry name" value="PBP1_LacI-like"/>
    <property type="match status" value="1"/>
</dbReference>